<feature type="compositionally biased region" description="Polar residues" evidence="5">
    <location>
        <begin position="212"/>
        <end position="225"/>
    </location>
</feature>
<dbReference type="SMART" id="SM01396">
    <property type="entry name" value="BC10"/>
    <property type="match status" value="1"/>
</dbReference>
<organism evidence="7 8">
    <name type="scientific">Ceratobasidium theobromae</name>
    <dbReference type="NCBI Taxonomy" id="1582974"/>
    <lineage>
        <taxon>Eukaryota</taxon>
        <taxon>Fungi</taxon>
        <taxon>Dikarya</taxon>
        <taxon>Basidiomycota</taxon>
        <taxon>Agaricomycotina</taxon>
        <taxon>Agaricomycetes</taxon>
        <taxon>Cantharellales</taxon>
        <taxon>Ceratobasidiaceae</taxon>
        <taxon>Ceratobasidium</taxon>
    </lineage>
</organism>
<reference evidence="7 8" key="1">
    <citation type="journal article" date="2019" name="Fungal Biol. Biotechnol.">
        <title>Draft genome sequence of fastidious pathogen Ceratobasidium theobromae, which causes vascular-streak dieback in Theobroma cacao.</title>
        <authorList>
            <person name="Ali S.S."/>
            <person name="Asman A."/>
            <person name="Shao J."/>
            <person name="Firmansyah A.P."/>
            <person name="Susilo A.W."/>
            <person name="Rosmana A."/>
            <person name="McMahon P."/>
            <person name="Junaid M."/>
            <person name="Guest D."/>
            <person name="Kheng T.Y."/>
            <person name="Meinhardt L.W."/>
            <person name="Bailey B.A."/>
        </authorList>
    </citation>
    <scope>NUCLEOTIDE SEQUENCE [LARGE SCALE GENOMIC DNA]</scope>
    <source>
        <strain evidence="7 8">CT2</strain>
    </source>
</reference>
<protein>
    <recommendedName>
        <fullName evidence="9">Transmembrane protein</fullName>
    </recommendedName>
</protein>
<proteinExistence type="predicted"/>
<feature type="compositionally biased region" description="Low complexity" evidence="5">
    <location>
        <begin position="269"/>
        <end position="285"/>
    </location>
</feature>
<evidence type="ECO:0000313" key="7">
    <source>
        <dbReference type="EMBL" id="KAB5593557.1"/>
    </source>
</evidence>
<dbReference type="EMBL" id="SSOP01000035">
    <property type="protein sequence ID" value="KAB5593557.1"/>
    <property type="molecule type" value="Genomic_DNA"/>
</dbReference>
<dbReference type="OrthoDB" id="5563033at2759"/>
<keyword evidence="4 6" id="KW-0472">Membrane</keyword>
<dbReference type="PANTHER" id="PTHR13259:SF1">
    <property type="entry name" value="BLADDER CANCER-ASSOCIATED PROTEIN"/>
    <property type="match status" value="1"/>
</dbReference>
<evidence type="ECO:0000256" key="1">
    <source>
        <dbReference type="ARBA" id="ARBA00004370"/>
    </source>
</evidence>
<dbReference type="Proteomes" id="UP000383932">
    <property type="component" value="Unassembled WGS sequence"/>
</dbReference>
<evidence type="ECO:0000256" key="2">
    <source>
        <dbReference type="ARBA" id="ARBA00022692"/>
    </source>
</evidence>
<gene>
    <name evidence="7" type="ORF">CTheo_3023</name>
</gene>
<evidence type="ECO:0000256" key="6">
    <source>
        <dbReference type="SAM" id="Phobius"/>
    </source>
</evidence>
<accession>A0A5N5QQQ6</accession>
<comment type="caution">
    <text evidence="7">The sequence shown here is derived from an EMBL/GenBank/DDBJ whole genome shotgun (WGS) entry which is preliminary data.</text>
</comment>
<evidence type="ECO:0000313" key="8">
    <source>
        <dbReference type="Proteomes" id="UP000383932"/>
    </source>
</evidence>
<feature type="region of interest" description="Disordered" evidence="5">
    <location>
        <begin position="156"/>
        <end position="200"/>
    </location>
</feature>
<comment type="subcellular location">
    <subcellularLocation>
        <location evidence="1">Membrane</location>
    </subcellularLocation>
</comment>
<keyword evidence="2 6" id="KW-0812">Transmembrane</keyword>
<feature type="region of interest" description="Disordered" evidence="5">
    <location>
        <begin position="212"/>
        <end position="289"/>
    </location>
</feature>
<dbReference type="PANTHER" id="PTHR13259">
    <property type="entry name" value="BLADDER CANCER 10 KD PROTEIN HOMOLOG"/>
    <property type="match status" value="1"/>
</dbReference>
<evidence type="ECO:0000256" key="4">
    <source>
        <dbReference type="ARBA" id="ARBA00023136"/>
    </source>
</evidence>
<sequence length="317" mass="35138">MWCTRWYLPLLLLPFPTAPPFFLLVLIFSLTLHARPCLYCIVLLVALFTSSCYWAPTPLDIPSHALESIYPALATSRPTLDLRSLLNAPPEPTATTAAPTPRVTYSARLERPKRCWCAPVDIFEPFNMTQWEQRSSVLVFVKQGFWDWLMDEEAERAESNQDTAPSSKGSNKSKKDSSQHQGTDSSLPESSEQSPAPSMSWRTKWNALSSYFSSRSPVGRNNPTVKSKLGGPPGRLDVKHKPAVRAPVDPLPKVGLLTTPTTPTPTATPLPTATATEASPATETASKAEPSLRWWQKQYDLRPYGGAVVVDFRWGRG</sequence>
<dbReference type="AlphaFoldDB" id="A0A5N5QQQ6"/>
<dbReference type="GO" id="GO:0016020">
    <property type="term" value="C:membrane"/>
    <property type="evidence" value="ECO:0007669"/>
    <property type="project" value="UniProtKB-SubCell"/>
</dbReference>
<evidence type="ECO:0000256" key="3">
    <source>
        <dbReference type="ARBA" id="ARBA00022989"/>
    </source>
</evidence>
<keyword evidence="3 6" id="KW-1133">Transmembrane helix</keyword>
<name>A0A5N5QQQ6_9AGAM</name>
<dbReference type="Pfam" id="PF06726">
    <property type="entry name" value="BC10"/>
    <property type="match status" value="1"/>
</dbReference>
<keyword evidence="8" id="KW-1185">Reference proteome</keyword>
<evidence type="ECO:0000256" key="5">
    <source>
        <dbReference type="SAM" id="MobiDB-lite"/>
    </source>
</evidence>
<feature type="transmembrane region" description="Helical" evidence="6">
    <location>
        <begin position="6"/>
        <end position="30"/>
    </location>
</feature>
<dbReference type="InterPro" id="IPR009598">
    <property type="entry name" value="BCALP"/>
</dbReference>
<feature type="compositionally biased region" description="Polar residues" evidence="5">
    <location>
        <begin position="179"/>
        <end position="200"/>
    </location>
</feature>
<feature type="transmembrane region" description="Helical" evidence="6">
    <location>
        <begin position="37"/>
        <end position="56"/>
    </location>
</feature>
<evidence type="ECO:0008006" key="9">
    <source>
        <dbReference type="Google" id="ProtNLM"/>
    </source>
</evidence>